<gene>
    <name evidence="1" type="ORF">L9F63_005596</name>
</gene>
<dbReference type="Proteomes" id="UP001233999">
    <property type="component" value="Unassembled WGS sequence"/>
</dbReference>
<dbReference type="EMBL" id="JASPKZ010008902">
    <property type="protein sequence ID" value="KAJ9578207.1"/>
    <property type="molecule type" value="Genomic_DNA"/>
</dbReference>
<reference evidence="1" key="1">
    <citation type="journal article" date="2023" name="IScience">
        <title>Live-bearing cockroach genome reveals convergent evolutionary mechanisms linked to viviparity in insects and beyond.</title>
        <authorList>
            <person name="Fouks B."/>
            <person name="Harrison M.C."/>
            <person name="Mikhailova A.A."/>
            <person name="Marchal E."/>
            <person name="English S."/>
            <person name="Carruthers M."/>
            <person name="Jennings E.C."/>
            <person name="Chiamaka E.L."/>
            <person name="Frigard R.A."/>
            <person name="Pippel M."/>
            <person name="Attardo G.M."/>
            <person name="Benoit J.B."/>
            <person name="Bornberg-Bauer E."/>
            <person name="Tobe S.S."/>
        </authorList>
    </citation>
    <scope>NUCLEOTIDE SEQUENCE</scope>
    <source>
        <strain evidence="1">Stay&amp;Tobe</strain>
    </source>
</reference>
<feature type="non-terminal residue" evidence="1">
    <location>
        <position position="1"/>
    </location>
</feature>
<evidence type="ECO:0000313" key="1">
    <source>
        <dbReference type="EMBL" id="KAJ9578207.1"/>
    </source>
</evidence>
<evidence type="ECO:0000313" key="2">
    <source>
        <dbReference type="Proteomes" id="UP001233999"/>
    </source>
</evidence>
<accession>A0AAD7ZDJ7</accession>
<reference evidence="1" key="2">
    <citation type="submission" date="2023-05" db="EMBL/GenBank/DDBJ databases">
        <authorList>
            <person name="Fouks B."/>
        </authorList>
    </citation>
    <scope>NUCLEOTIDE SEQUENCE</scope>
    <source>
        <strain evidence="1">Stay&amp;Tobe</strain>
        <tissue evidence="1">Testes</tissue>
    </source>
</reference>
<organism evidence="1 2">
    <name type="scientific">Diploptera punctata</name>
    <name type="common">Pacific beetle cockroach</name>
    <dbReference type="NCBI Taxonomy" id="6984"/>
    <lineage>
        <taxon>Eukaryota</taxon>
        <taxon>Metazoa</taxon>
        <taxon>Ecdysozoa</taxon>
        <taxon>Arthropoda</taxon>
        <taxon>Hexapoda</taxon>
        <taxon>Insecta</taxon>
        <taxon>Pterygota</taxon>
        <taxon>Neoptera</taxon>
        <taxon>Polyneoptera</taxon>
        <taxon>Dictyoptera</taxon>
        <taxon>Blattodea</taxon>
        <taxon>Blaberoidea</taxon>
        <taxon>Blaberidae</taxon>
        <taxon>Diplopterinae</taxon>
        <taxon>Diploptera</taxon>
    </lineage>
</organism>
<name>A0AAD7ZDJ7_DIPPU</name>
<proteinExistence type="predicted"/>
<dbReference type="AlphaFoldDB" id="A0AAD7ZDJ7"/>
<sequence>SDCILITDMINNVTNCNNCSITINLNYQRKMIIGKKSYKLPASKAPIRQLKGYISYGENMRRSDWLTLYTFTTIALGDLQKYLAHVRKVSEEFWFVILM</sequence>
<comment type="caution">
    <text evidence="1">The sequence shown here is derived from an EMBL/GenBank/DDBJ whole genome shotgun (WGS) entry which is preliminary data.</text>
</comment>
<keyword evidence="2" id="KW-1185">Reference proteome</keyword>
<feature type="non-terminal residue" evidence="1">
    <location>
        <position position="99"/>
    </location>
</feature>
<protein>
    <submittedName>
        <fullName evidence="1">Uncharacterized protein</fullName>
    </submittedName>
</protein>